<accession>A0A1R4F7J8</accession>
<name>A0A1R4F7J8_9MICC</name>
<evidence type="ECO:0000313" key="1">
    <source>
        <dbReference type="EMBL" id="SJM51920.1"/>
    </source>
</evidence>
<dbReference type="Proteomes" id="UP000195913">
    <property type="component" value="Unassembled WGS sequence"/>
</dbReference>
<dbReference type="InterPro" id="IPR029063">
    <property type="entry name" value="SAM-dependent_MTases_sf"/>
</dbReference>
<dbReference type="SUPFAM" id="SSF53335">
    <property type="entry name" value="S-adenosyl-L-methionine-dependent methyltransferases"/>
    <property type="match status" value="1"/>
</dbReference>
<reference evidence="1 2" key="1">
    <citation type="submission" date="2017-02" db="EMBL/GenBank/DDBJ databases">
        <authorList>
            <person name="Peterson S.W."/>
        </authorList>
    </citation>
    <scope>NUCLEOTIDE SEQUENCE [LARGE SCALE GENOMIC DNA]</scope>
    <source>
        <strain evidence="1 2">B Ar 00.02</strain>
    </source>
</reference>
<sequence>MDRWMTGTQNFRLRPDVTGAPPICVDLGYGASPRTAVEYFQRLRVVNPRVAVVGLEIDPGRVLAAKLLEVEGLSFTVGGFEIPTDRNPLLIRAFNVLRQYNEEDVAAIWSSLAARLDPAGLLIEGTCDEIGRVSTWVGVSPEGPLTLSISIRFGAVQRPSEVAERLPKALIHRNHPGERVHDFLAAADAAWLAAAPLATFGQRQRWMAMCRALRAAGWPVRDGPSRWRLGELTVDWACVAPRTGSLAL</sequence>
<evidence type="ECO:0000313" key="2">
    <source>
        <dbReference type="Proteomes" id="UP000195913"/>
    </source>
</evidence>
<organism evidence="1 2">
    <name type="scientific">Arthrobacter rhombi</name>
    <dbReference type="NCBI Taxonomy" id="71253"/>
    <lineage>
        <taxon>Bacteria</taxon>
        <taxon>Bacillati</taxon>
        <taxon>Actinomycetota</taxon>
        <taxon>Actinomycetes</taxon>
        <taxon>Micrococcales</taxon>
        <taxon>Micrococcaceae</taxon>
        <taxon>Arthrobacter</taxon>
    </lineage>
</organism>
<keyword evidence="2" id="KW-1185">Reference proteome</keyword>
<dbReference type="EMBL" id="FUHW01000013">
    <property type="protein sequence ID" value="SJM51920.1"/>
    <property type="molecule type" value="Genomic_DNA"/>
</dbReference>
<proteinExistence type="predicted"/>
<dbReference type="AlphaFoldDB" id="A0A1R4F7J8"/>
<gene>
    <name evidence="1" type="ORF">FM101_02630</name>
</gene>
<protein>
    <submittedName>
        <fullName evidence="1">Uncharacterized protein SCO4203</fullName>
    </submittedName>
</protein>